<organism evidence="6 7">
    <name type="scientific">Acidiphilium multivorum (strain DSM 11245 / JCM 8867 / NBRC 100883 / AIU 301)</name>
    <dbReference type="NCBI Taxonomy" id="926570"/>
    <lineage>
        <taxon>Bacteria</taxon>
        <taxon>Pseudomonadati</taxon>
        <taxon>Pseudomonadota</taxon>
        <taxon>Alphaproteobacteria</taxon>
        <taxon>Acetobacterales</taxon>
        <taxon>Acidocellaceae</taxon>
        <taxon>Acidiphilium</taxon>
    </lineage>
</organism>
<reference evidence="6 7" key="1">
    <citation type="submission" date="2010-12" db="EMBL/GenBank/DDBJ databases">
        <title>Whole genome sequence of Acidiphilium multivorum AIU301.</title>
        <authorList>
            <person name="Narita-Yamada S."/>
            <person name="Nakamura S."/>
            <person name="Ito N."/>
            <person name="Takarada H."/>
            <person name="Katano Y."/>
            <person name="Nakazawa H."/>
            <person name="Hosoyama A."/>
            <person name="Yamada R."/>
            <person name="Fujita N."/>
        </authorList>
    </citation>
    <scope>NUCLEOTIDE SEQUENCE [LARGE SCALE GENOMIC DNA]</scope>
    <source>
        <strain evidence="7">DSM 11245 / JCM 8867 / AIU301</strain>
    </source>
</reference>
<evidence type="ECO:0000256" key="2">
    <source>
        <dbReference type="ARBA" id="ARBA00022448"/>
    </source>
</evidence>
<dbReference type="EMBL" id="AP012035">
    <property type="protein sequence ID" value="BAJ81348.1"/>
    <property type="molecule type" value="Genomic_DNA"/>
</dbReference>
<dbReference type="GO" id="GO:0016887">
    <property type="term" value="F:ATP hydrolysis activity"/>
    <property type="evidence" value="ECO:0007669"/>
    <property type="project" value="InterPro"/>
</dbReference>
<keyword evidence="7" id="KW-1185">Reference proteome</keyword>
<dbReference type="GO" id="GO:0005524">
    <property type="term" value="F:ATP binding"/>
    <property type="evidence" value="ECO:0007669"/>
    <property type="project" value="UniProtKB-KW"/>
</dbReference>
<dbReference type="SMART" id="SM00382">
    <property type="entry name" value="AAA"/>
    <property type="match status" value="1"/>
</dbReference>
<accession>F0IZY8</accession>
<feature type="domain" description="ABC transporter" evidence="5">
    <location>
        <begin position="34"/>
        <end position="268"/>
    </location>
</feature>
<dbReference type="PROSITE" id="PS50893">
    <property type="entry name" value="ABC_TRANSPORTER_2"/>
    <property type="match status" value="1"/>
</dbReference>
<dbReference type="InterPro" id="IPR017871">
    <property type="entry name" value="ABC_transporter-like_CS"/>
</dbReference>
<dbReference type="KEGG" id="amv:ACMV_20010"/>
<dbReference type="PROSITE" id="PS00211">
    <property type="entry name" value="ABC_TRANSPORTER_1"/>
    <property type="match status" value="1"/>
</dbReference>
<dbReference type="InterPro" id="IPR027417">
    <property type="entry name" value="P-loop_NTPase"/>
</dbReference>
<dbReference type="HOGENOM" id="CLU_000604_1_22_5"/>
<dbReference type="Pfam" id="PF00005">
    <property type="entry name" value="ABC_tran"/>
    <property type="match status" value="1"/>
</dbReference>
<keyword evidence="2" id="KW-0813">Transport</keyword>
<evidence type="ECO:0000256" key="3">
    <source>
        <dbReference type="ARBA" id="ARBA00022741"/>
    </source>
</evidence>
<dbReference type="AlphaFoldDB" id="F0IZY8"/>
<dbReference type="InterPro" id="IPR003439">
    <property type="entry name" value="ABC_transporter-like_ATP-bd"/>
</dbReference>
<protein>
    <submittedName>
        <fullName evidence="6">Putative ABC transporter ATP-binding protein</fullName>
    </submittedName>
</protein>
<dbReference type="RefSeq" id="WP_013640349.1">
    <property type="nucleotide sequence ID" value="NC_015186.1"/>
</dbReference>
<evidence type="ECO:0000313" key="6">
    <source>
        <dbReference type="EMBL" id="BAJ81348.1"/>
    </source>
</evidence>
<dbReference type="Gene3D" id="3.40.50.300">
    <property type="entry name" value="P-loop containing nucleotide triphosphate hydrolases"/>
    <property type="match status" value="1"/>
</dbReference>
<gene>
    <name evidence="6" type="ordered locus">ACMV_20010</name>
</gene>
<name>F0IZY8_ACIMA</name>
<dbReference type="CDD" id="cd03293">
    <property type="entry name" value="ABC_NrtD_SsuB_transporters"/>
    <property type="match status" value="1"/>
</dbReference>
<dbReference type="InterPro" id="IPR003593">
    <property type="entry name" value="AAA+_ATPase"/>
</dbReference>
<sequence length="288" mass="31787">MNARTHETEGGLGTMDGSVTPVQETGLAAGPIVVEARNLRKVFTPQDGNPPVVAVEDVSFQIRRGEFTVLLGPSGCGKSTTLYMIGGFEKVSGGELMLHGKPVAGPGPDRGIVFQDFVLFPWRTVLGNIMFGLEMMRRFDRAEIRARAEHYVQHLGLAGFENAYPSTLSGGMKQRIAIARTLATEPEFMLMDEPFAALDAQTRDRLIADLSRIAGEQNTTFVFVTHDVREAIRLADRIIVFSPRPSRVVQSIPVTLPRPRDSYDPRLLEIDRELRSLIGRHASDDPAF</sequence>
<dbReference type="SUPFAM" id="SSF52540">
    <property type="entry name" value="P-loop containing nucleoside triphosphate hydrolases"/>
    <property type="match status" value="1"/>
</dbReference>
<dbReference type="PANTHER" id="PTHR42788:SF13">
    <property type="entry name" value="ALIPHATIC SULFONATES IMPORT ATP-BINDING PROTEIN SSUB"/>
    <property type="match status" value="1"/>
</dbReference>
<dbReference type="PANTHER" id="PTHR42788">
    <property type="entry name" value="TAURINE IMPORT ATP-BINDING PROTEIN-RELATED"/>
    <property type="match status" value="1"/>
</dbReference>
<keyword evidence="4 6" id="KW-0067">ATP-binding</keyword>
<evidence type="ECO:0000259" key="5">
    <source>
        <dbReference type="PROSITE" id="PS50893"/>
    </source>
</evidence>
<proteinExistence type="inferred from homology"/>
<evidence type="ECO:0000313" key="7">
    <source>
        <dbReference type="Proteomes" id="UP000007100"/>
    </source>
</evidence>
<evidence type="ECO:0000256" key="4">
    <source>
        <dbReference type="ARBA" id="ARBA00022840"/>
    </source>
</evidence>
<dbReference type="Proteomes" id="UP000007100">
    <property type="component" value="Chromosome"/>
</dbReference>
<dbReference type="InterPro" id="IPR050166">
    <property type="entry name" value="ABC_transporter_ATP-bind"/>
</dbReference>
<evidence type="ECO:0000256" key="1">
    <source>
        <dbReference type="ARBA" id="ARBA00005417"/>
    </source>
</evidence>
<comment type="similarity">
    <text evidence="1">Belongs to the ABC transporter superfamily.</text>
</comment>
<keyword evidence="3" id="KW-0547">Nucleotide-binding</keyword>